<proteinExistence type="predicted"/>
<evidence type="ECO:0000259" key="5">
    <source>
        <dbReference type="Pfam" id="PF14689"/>
    </source>
</evidence>
<dbReference type="InterPro" id="IPR037100">
    <property type="entry name" value="Spo0B_C_sf"/>
</dbReference>
<evidence type="ECO:0000256" key="1">
    <source>
        <dbReference type="ARBA" id="ARBA00022553"/>
    </source>
</evidence>
<dbReference type="EMBL" id="BAAADS010000012">
    <property type="protein sequence ID" value="GAA0601561.1"/>
    <property type="molecule type" value="Genomic_DNA"/>
</dbReference>
<organism evidence="6 7">
    <name type="scientific">Virgibacillus siamensis</name>
    <dbReference type="NCBI Taxonomy" id="480071"/>
    <lineage>
        <taxon>Bacteria</taxon>
        <taxon>Bacillati</taxon>
        <taxon>Bacillota</taxon>
        <taxon>Bacilli</taxon>
        <taxon>Bacillales</taxon>
        <taxon>Bacillaceae</taxon>
        <taxon>Virgibacillus</taxon>
    </lineage>
</organism>
<dbReference type="InterPro" id="IPR039506">
    <property type="entry name" value="SPOB_a"/>
</dbReference>
<dbReference type="SUPFAM" id="SSF55890">
    <property type="entry name" value="Sporulation response regulatory protein Spo0B"/>
    <property type="match status" value="1"/>
</dbReference>
<sequence length="175" mass="20482">MHEEDVVNILRHYRHDLMNHLQIVQGYLSMDKPEKAKSKMEKLMKLLEEEHKLVNLNLPKFALCLLQFNTNYQNFRLEYQIHTNRQDLRLLDNILVEQCQQVMAKAVDAADEMELYTVNLQLSELNKQGQSGVEVNFSFQGNFKKEIQIKGTETMDLTMSRTDEGVVCTFQIPCD</sequence>
<keyword evidence="1" id="KW-0597">Phosphoprotein</keyword>
<accession>A0ABN1G0C6</accession>
<dbReference type="Proteomes" id="UP001500866">
    <property type="component" value="Unassembled WGS sequence"/>
</dbReference>
<dbReference type="Pfam" id="PF14682">
    <property type="entry name" value="SPOB_ab"/>
    <property type="match status" value="1"/>
</dbReference>
<evidence type="ECO:0000256" key="3">
    <source>
        <dbReference type="ARBA" id="ARBA00022777"/>
    </source>
</evidence>
<dbReference type="RefSeq" id="WP_343812266.1">
    <property type="nucleotide sequence ID" value="NZ_BAAADS010000012.1"/>
</dbReference>
<feature type="domain" description="Sporulation initiation phosphotransferase B C-terminal" evidence="4">
    <location>
        <begin position="59"/>
        <end position="150"/>
    </location>
</feature>
<keyword evidence="7" id="KW-1185">Reference proteome</keyword>
<feature type="domain" description="SpoOB alpha-helical" evidence="5">
    <location>
        <begin position="4"/>
        <end position="56"/>
    </location>
</feature>
<evidence type="ECO:0000256" key="2">
    <source>
        <dbReference type="ARBA" id="ARBA00022679"/>
    </source>
</evidence>
<evidence type="ECO:0000313" key="7">
    <source>
        <dbReference type="Proteomes" id="UP001500866"/>
    </source>
</evidence>
<dbReference type="Pfam" id="PF14689">
    <property type="entry name" value="SPOB_a"/>
    <property type="match status" value="1"/>
</dbReference>
<reference evidence="6 7" key="1">
    <citation type="journal article" date="2019" name="Int. J. Syst. Evol. Microbiol.">
        <title>The Global Catalogue of Microorganisms (GCM) 10K type strain sequencing project: providing services to taxonomists for standard genome sequencing and annotation.</title>
        <authorList>
            <consortium name="The Broad Institute Genomics Platform"/>
            <consortium name="The Broad Institute Genome Sequencing Center for Infectious Disease"/>
            <person name="Wu L."/>
            <person name="Ma J."/>
        </authorList>
    </citation>
    <scope>NUCLEOTIDE SEQUENCE [LARGE SCALE GENOMIC DNA]</scope>
    <source>
        <strain evidence="6 7">JCM 15395</strain>
    </source>
</reference>
<name>A0ABN1G0C6_9BACI</name>
<dbReference type="InterPro" id="IPR016122">
    <property type="entry name" value="SpoOB_C"/>
</dbReference>
<comment type="caution">
    <text evidence="6">The sequence shown here is derived from an EMBL/GenBank/DDBJ whole genome shotgun (WGS) entry which is preliminary data.</text>
</comment>
<evidence type="ECO:0000259" key="4">
    <source>
        <dbReference type="Pfam" id="PF14682"/>
    </source>
</evidence>
<gene>
    <name evidence="6" type="ORF">GCM10009001_17940</name>
</gene>
<keyword evidence="2" id="KW-0808">Transferase</keyword>
<dbReference type="Gene3D" id="3.30.565.30">
    <property type="entry name" value="Sporulation initiation phosphotransferase B (SpoOB), C-terminal domain"/>
    <property type="match status" value="1"/>
</dbReference>
<dbReference type="Gene3D" id="1.10.287.130">
    <property type="match status" value="1"/>
</dbReference>
<protein>
    <recommendedName>
        <fullName evidence="8">SpoOB alpha-helical domain-containing protein</fullName>
    </recommendedName>
</protein>
<keyword evidence="3" id="KW-0418">Kinase</keyword>
<evidence type="ECO:0000313" key="6">
    <source>
        <dbReference type="EMBL" id="GAA0601561.1"/>
    </source>
</evidence>
<evidence type="ECO:0008006" key="8">
    <source>
        <dbReference type="Google" id="ProtNLM"/>
    </source>
</evidence>
<dbReference type="InterPro" id="IPR016120">
    <property type="entry name" value="Sig_transdc_His_kin_SpoOB"/>
</dbReference>